<evidence type="ECO:0000313" key="1">
    <source>
        <dbReference type="EMBL" id="NJB72159.1"/>
    </source>
</evidence>
<protein>
    <submittedName>
        <fullName evidence="1">Uncharacterized protein</fullName>
    </submittedName>
</protein>
<gene>
    <name evidence="1" type="ORF">GGR42_002650</name>
</gene>
<accession>A0A846R5V5</accession>
<proteinExistence type="predicted"/>
<organism evidence="1 2">
    <name type="scientific">Saonia flava</name>
    <dbReference type="NCBI Taxonomy" id="523696"/>
    <lineage>
        <taxon>Bacteria</taxon>
        <taxon>Pseudomonadati</taxon>
        <taxon>Bacteroidota</taxon>
        <taxon>Flavobacteriia</taxon>
        <taxon>Flavobacteriales</taxon>
        <taxon>Flavobacteriaceae</taxon>
        <taxon>Saonia</taxon>
    </lineage>
</organism>
<dbReference type="EMBL" id="JAATJJ010000002">
    <property type="protein sequence ID" value="NJB72159.1"/>
    <property type="molecule type" value="Genomic_DNA"/>
</dbReference>
<dbReference type="RefSeq" id="WP_167964896.1">
    <property type="nucleotide sequence ID" value="NZ_JAATJJ010000002.1"/>
</dbReference>
<evidence type="ECO:0000313" key="2">
    <source>
        <dbReference type="Proteomes" id="UP000590442"/>
    </source>
</evidence>
<reference evidence="1 2" key="1">
    <citation type="submission" date="2020-03" db="EMBL/GenBank/DDBJ databases">
        <title>Genomic Encyclopedia of Type Strains, Phase IV (KMG-IV): sequencing the most valuable type-strain genomes for metagenomic binning, comparative biology and taxonomic classification.</title>
        <authorList>
            <person name="Goeker M."/>
        </authorList>
    </citation>
    <scope>NUCLEOTIDE SEQUENCE [LARGE SCALE GENOMIC DNA]</scope>
    <source>
        <strain evidence="1 2">DSM 29762</strain>
    </source>
</reference>
<dbReference type="AlphaFoldDB" id="A0A846R5V5"/>
<keyword evidence="2" id="KW-1185">Reference proteome</keyword>
<name>A0A846R5V5_9FLAO</name>
<dbReference type="Proteomes" id="UP000590442">
    <property type="component" value="Unassembled WGS sequence"/>
</dbReference>
<sequence length="140" mass="16839">MEEPFIKNKQTKKVEELHWECQKWKSHLQFIEDEIVFIDRLLNSYIFQPNTPNLFERLQGYLERLKKVKSNKKIVRNLISQHENDLGGMIECTTDRCDMEFYQKHNKLKAEVVDRMENFMALKSEVFNYAGGILKKRKPE</sequence>
<comment type="caution">
    <text evidence="1">The sequence shown here is derived from an EMBL/GenBank/DDBJ whole genome shotgun (WGS) entry which is preliminary data.</text>
</comment>